<evidence type="ECO:0000313" key="2">
    <source>
        <dbReference type="EMBL" id="GGT90252.1"/>
    </source>
</evidence>
<comment type="caution">
    <text evidence="2">The sequence shown here is derived from an EMBL/GenBank/DDBJ whole genome shotgun (WGS) entry which is preliminary data.</text>
</comment>
<gene>
    <name evidence="2" type="ORF">GCM10010226_80540</name>
</gene>
<protein>
    <submittedName>
        <fullName evidence="2">Uncharacterized protein</fullName>
    </submittedName>
</protein>
<sequence length="274" mass="29900">MAAVQPTSYPAELEPPGRHMSDGPRFALFDESGEIPLAFCADVTGFFYGSNPGHRAITLRKCTPTPALAEVAGQARKEQVDLSIKMLDTQGRPLAGELICGVEVGTPRRSGEAHDVVVSGTLWSAPTVAARPIWERWCLGRPETNNRWAAYAPNGREAWLSLVCRQPRRTGPDAQHRTYQLDGRYITDLTSFYLAFGEAINGPGGSYGAGFFWFWDSFKGGAGAIPPFTVVWNDWQVAAPRLRYPYHPVGGTPSDCFAMTVAGLREIGVEVVLP</sequence>
<feature type="region of interest" description="Disordered" evidence="1">
    <location>
        <begin position="1"/>
        <end position="24"/>
    </location>
</feature>
<dbReference type="EMBL" id="BMSA01000037">
    <property type="protein sequence ID" value="GGT90252.1"/>
    <property type="molecule type" value="Genomic_DNA"/>
</dbReference>
<dbReference type="InterPro" id="IPR035905">
    <property type="entry name" value="Barstar-like_sf"/>
</dbReference>
<keyword evidence="3" id="KW-1185">Reference proteome</keyword>
<organism evidence="2 3">
    <name type="scientific">Streptomyces phaeofaciens</name>
    <dbReference type="NCBI Taxonomy" id="68254"/>
    <lineage>
        <taxon>Bacteria</taxon>
        <taxon>Bacillati</taxon>
        <taxon>Actinomycetota</taxon>
        <taxon>Actinomycetes</taxon>
        <taxon>Kitasatosporales</taxon>
        <taxon>Streptomycetaceae</taxon>
        <taxon>Streptomyces</taxon>
    </lineage>
</organism>
<name>A0A918HRI1_9ACTN</name>
<evidence type="ECO:0000256" key="1">
    <source>
        <dbReference type="SAM" id="MobiDB-lite"/>
    </source>
</evidence>
<dbReference type="Proteomes" id="UP000646776">
    <property type="component" value="Unassembled WGS sequence"/>
</dbReference>
<reference evidence="2" key="1">
    <citation type="journal article" date="2014" name="Int. J. Syst. Evol. Microbiol.">
        <title>Complete genome sequence of Corynebacterium casei LMG S-19264T (=DSM 44701T), isolated from a smear-ripened cheese.</title>
        <authorList>
            <consortium name="US DOE Joint Genome Institute (JGI-PGF)"/>
            <person name="Walter F."/>
            <person name="Albersmeier A."/>
            <person name="Kalinowski J."/>
            <person name="Ruckert C."/>
        </authorList>
    </citation>
    <scope>NUCLEOTIDE SEQUENCE</scope>
    <source>
        <strain evidence="2">JCM 4125</strain>
    </source>
</reference>
<evidence type="ECO:0000313" key="3">
    <source>
        <dbReference type="Proteomes" id="UP000646776"/>
    </source>
</evidence>
<proteinExistence type="predicted"/>
<accession>A0A918HRI1</accession>
<reference evidence="2" key="2">
    <citation type="submission" date="2020-09" db="EMBL/GenBank/DDBJ databases">
        <authorList>
            <person name="Sun Q."/>
            <person name="Ohkuma M."/>
        </authorList>
    </citation>
    <scope>NUCLEOTIDE SEQUENCE</scope>
    <source>
        <strain evidence="2">JCM 4125</strain>
    </source>
</reference>
<dbReference type="SUPFAM" id="SSF52038">
    <property type="entry name" value="Barstar-related"/>
    <property type="match status" value="1"/>
</dbReference>
<dbReference type="AlphaFoldDB" id="A0A918HRI1"/>